<dbReference type="PROSITE" id="PS50405">
    <property type="entry name" value="GST_CTER"/>
    <property type="match status" value="1"/>
</dbReference>
<dbReference type="Pfam" id="PF00043">
    <property type="entry name" value="GST_C"/>
    <property type="match status" value="1"/>
</dbReference>
<dbReference type="PROSITE" id="PS50404">
    <property type="entry name" value="GST_NTER"/>
    <property type="match status" value="1"/>
</dbReference>
<dbReference type="InterPro" id="IPR040079">
    <property type="entry name" value="Glutathione_S-Trfase"/>
</dbReference>
<organism evidence="5 6">
    <name type="scientific">Penicillium steckii</name>
    <dbReference type="NCBI Taxonomy" id="303698"/>
    <lineage>
        <taxon>Eukaryota</taxon>
        <taxon>Fungi</taxon>
        <taxon>Dikarya</taxon>
        <taxon>Ascomycota</taxon>
        <taxon>Pezizomycotina</taxon>
        <taxon>Eurotiomycetes</taxon>
        <taxon>Eurotiomycetidae</taxon>
        <taxon>Eurotiales</taxon>
        <taxon>Aspergillaceae</taxon>
        <taxon>Penicillium</taxon>
    </lineage>
</organism>
<evidence type="ECO:0000259" key="4">
    <source>
        <dbReference type="PROSITE" id="PS50405"/>
    </source>
</evidence>
<evidence type="ECO:0000256" key="1">
    <source>
        <dbReference type="ARBA" id="ARBA00007409"/>
    </source>
</evidence>
<evidence type="ECO:0000313" key="6">
    <source>
        <dbReference type="Proteomes" id="UP000191285"/>
    </source>
</evidence>
<dbReference type="InterPro" id="IPR050802">
    <property type="entry name" value="EF-GSTs"/>
</dbReference>
<dbReference type="Gene3D" id="3.40.30.10">
    <property type="entry name" value="Glutaredoxin"/>
    <property type="match status" value="1"/>
</dbReference>
<comment type="similarity">
    <text evidence="1 2">Belongs to the GST superfamily.</text>
</comment>
<dbReference type="GO" id="GO:0006414">
    <property type="term" value="P:translational elongation"/>
    <property type="evidence" value="ECO:0007669"/>
    <property type="project" value="TreeGrafter"/>
</dbReference>
<sequence length="222" mass="24900">MHSIGKLYSYMPNARVLKIQAAARMNNLSIEIADDFQFGSTNKTPEFRSKFPAGKVPAFEGSDGGPYIAESDAIAQYVASSGPQAATLLGSGVVEQAQIRQWICFAENEVYGPMLSVVLWRVGYEAYDATKEENGAVRLRSALEIVETQLSRENGFLVCGRLTLADLSLASSLYWGFMHYLDEELRHDFPHTVEWYRRIIGEERVKEVFADASFVNARRMPE</sequence>
<dbReference type="CDD" id="cd03181">
    <property type="entry name" value="GST_C_EF1Bgamma_like"/>
    <property type="match status" value="1"/>
</dbReference>
<comment type="caution">
    <text evidence="5">The sequence shown here is derived from an EMBL/GenBank/DDBJ whole genome shotgun (WGS) entry which is preliminary data.</text>
</comment>
<dbReference type="SUPFAM" id="SSF52833">
    <property type="entry name" value="Thioredoxin-like"/>
    <property type="match status" value="1"/>
</dbReference>
<dbReference type="InterPro" id="IPR036282">
    <property type="entry name" value="Glutathione-S-Trfase_C_sf"/>
</dbReference>
<accession>A0A1V6T3T0</accession>
<dbReference type="InterPro" id="IPR010987">
    <property type="entry name" value="Glutathione-S-Trfase_C-like"/>
</dbReference>
<dbReference type="InterPro" id="IPR004045">
    <property type="entry name" value="Glutathione_S-Trfase_N"/>
</dbReference>
<name>A0A1V6T3T0_9EURO</name>
<dbReference type="GO" id="GO:0005737">
    <property type="term" value="C:cytoplasm"/>
    <property type="evidence" value="ECO:0007669"/>
    <property type="project" value="TreeGrafter"/>
</dbReference>
<dbReference type="InterPro" id="IPR004046">
    <property type="entry name" value="GST_C"/>
</dbReference>
<dbReference type="GO" id="GO:0005634">
    <property type="term" value="C:nucleus"/>
    <property type="evidence" value="ECO:0007669"/>
    <property type="project" value="TreeGrafter"/>
</dbReference>
<dbReference type="EMBL" id="MLKD01000013">
    <property type="protein sequence ID" value="OQE20589.1"/>
    <property type="molecule type" value="Genomic_DNA"/>
</dbReference>
<feature type="domain" description="GST C-terminal" evidence="4">
    <location>
        <begin position="92"/>
        <end position="222"/>
    </location>
</feature>
<dbReference type="InterPro" id="IPR036249">
    <property type="entry name" value="Thioredoxin-like_sf"/>
</dbReference>
<gene>
    <name evidence="5" type="ORF">PENSTE_c013G05706</name>
</gene>
<proteinExistence type="inferred from homology"/>
<dbReference type="CDD" id="cd03044">
    <property type="entry name" value="GST_N_EF1Bgamma"/>
    <property type="match status" value="1"/>
</dbReference>
<dbReference type="PANTHER" id="PTHR43986">
    <property type="entry name" value="ELONGATION FACTOR 1-GAMMA"/>
    <property type="match status" value="1"/>
</dbReference>
<keyword evidence="6" id="KW-1185">Reference proteome</keyword>
<dbReference type="OrthoDB" id="249703at2759"/>
<evidence type="ECO:0008006" key="7">
    <source>
        <dbReference type="Google" id="ProtNLM"/>
    </source>
</evidence>
<dbReference type="SUPFAM" id="SSF47616">
    <property type="entry name" value="GST C-terminal domain-like"/>
    <property type="match status" value="1"/>
</dbReference>
<dbReference type="Proteomes" id="UP000191285">
    <property type="component" value="Unassembled WGS sequence"/>
</dbReference>
<evidence type="ECO:0000256" key="2">
    <source>
        <dbReference type="RuleBase" id="RU003494"/>
    </source>
</evidence>
<feature type="domain" description="GST N-terminal" evidence="3">
    <location>
        <begin position="3"/>
        <end position="86"/>
    </location>
</feature>
<reference evidence="6" key="1">
    <citation type="journal article" date="2017" name="Nat. Microbiol.">
        <title>Global analysis of biosynthetic gene clusters reveals vast potential of secondary metabolite production in Penicillium species.</title>
        <authorList>
            <person name="Nielsen J.C."/>
            <person name="Grijseels S."/>
            <person name="Prigent S."/>
            <person name="Ji B."/>
            <person name="Dainat J."/>
            <person name="Nielsen K.F."/>
            <person name="Frisvad J.C."/>
            <person name="Workman M."/>
            <person name="Nielsen J."/>
        </authorList>
    </citation>
    <scope>NUCLEOTIDE SEQUENCE [LARGE SCALE GENOMIC DNA]</scope>
    <source>
        <strain evidence="6">IBT 24891</strain>
    </source>
</reference>
<dbReference type="PANTHER" id="PTHR43986:SF10">
    <property type="entry name" value="ELONGATION FACTOR EEF-1B GAMMA SUBUNIT, PUTATIVE (AFU_ORTHOLOGUE AFUA_1G17120)-RELATED"/>
    <property type="match status" value="1"/>
</dbReference>
<evidence type="ECO:0000313" key="5">
    <source>
        <dbReference type="EMBL" id="OQE20589.1"/>
    </source>
</evidence>
<dbReference type="SFLD" id="SFLDS00019">
    <property type="entry name" value="Glutathione_Transferase_(cytos"/>
    <property type="match status" value="1"/>
</dbReference>
<dbReference type="Gene3D" id="1.20.1050.10">
    <property type="match status" value="1"/>
</dbReference>
<dbReference type="SFLD" id="SFLDG00358">
    <property type="entry name" value="Main_(cytGST)"/>
    <property type="match status" value="1"/>
</dbReference>
<dbReference type="STRING" id="303698.A0A1V6T3T0"/>
<dbReference type="FunFam" id="3.40.30.10:FF:000148">
    <property type="entry name" value="Elongation factor 1B gamma"/>
    <property type="match status" value="1"/>
</dbReference>
<protein>
    <recommendedName>
        <fullName evidence="7">Elongation factor 1-gamma</fullName>
    </recommendedName>
</protein>
<evidence type="ECO:0000259" key="3">
    <source>
        <dbReference type="PROSITE" id="PS50404"/>
    </source>
</evidence>
<dbReference type="AlphaFoldDB" id="A0A1V6T3T0"/>
<dbReference type="Pfam" id="PF02798">
    <property type="entry name" value="GST_N"/>
    <property type="match status" value="1"/>
</dbReference>